<dbReference type="OrthoDB" id="353238at2"/>
<feature type="coiled-coil region" evidence="1">
    <location>
        <begin position="985"/>
        <end position="1046"/>
    </location>
</feature>
<dbReference type="NCBIfam" id="NF047514">
    <property type="entry name" value="SpiroCoCo_N"/>
    <property type="match status" value="1"/>
</dbReference>
<protein>
    <submittedName>
        <fullName evidence="3">Uncharacterized protein</fullName>
    </submittedName>
</protein>
<feature type="coiled-coil region" evidence="1">
    <location>
        <begin position="312"/>
        <end position="368"/>
    </location>
</feature>
<keyword evidence="2" id="KW-0812">Transmembrane</keyword>
<name>A0A1Y1S2P5_9SPIO</name>
<comment type="caution">
    <text evidence="3">The sequence shown here is derived from an EMBL/GenBank/DDBJ whole genome shotgun (WGS) entry which is preliminary data.</text>
</comment>
<evidence type="ECO:0000313" key="3">
    <source>
        <dbReference type="EMBL" id="ORC38249.1"/>
    </source>
</evidence>
<feature type="transmembrane region" description="Helical" evidence="2">
    <location>
        <begin position="6"/>
        <end position="25"/>
    </location>
</feature>
<dbReference type="InterPro" id="IPR046118">
    <property type="entry name" value="DUF6115"/>
</dbReference>
<proteinExistence type="predicted"/>
<feature type="coiled-coil region" evidence="1">
    <location>
        <begin position="905"/>
        <end position="939"/>
    </location>
</feature>
<dbReference type="STRING" id="1963862.B4O97_00385"/>
<dbReference type="Gene3D" id="1.20.5.1230">
    <property type="entry name" value="Apolipoprotein A-I"/>
    <property type="match status" value="1"/>
</dbReference>
<keyword evidence="4" id="KW-1185">Reference proteome</keyword>
<dbReference type="RefSeq" id="WP_083047191.1">
    <property type="nucleotide sequence ID" value="NZ_MWQY01000001.1"/>
</dbReference>
<feature type="coiled-coil region" evidence="1">
    <location>
        <begin position="220"/>
        <end position="247"/>
    </location>
</feature>
<dbReference type="PANTHER" id="PTHR19327:SF0">
    <property type="entry name" value="GOLGIN SUBFAMILY A MEMBER 4"/>
    <property type="match status" value="1"/>
</dbReference>
<evidence type="ECO:0000256" key="1">
    <source>
        <dbReference type="SAM" id="Coils"/>
    </source>
</evidence>
<gene>
    <name evidence="3" type="ORF">B4O97_00385</name>
</gene>
<dbReference type="SUPFAM" id="SSF58113">
    <property type="entry name" value="Apolipoprotein A-I"/>
    <property type="match status" value="2"/>
</dbReference>
<dbReference type="NCBIfam" id="NF047516">
    <property type="entry name" value="LA_3659_fam"/>
    <property type="match status" value="1"/>
</dbReference>
<organism evidence="3 4">
    <name type="scientific">Marispirochaeta aestuarii</name>
    <dbReference type="NCBI Taxonomy" id="1963862"/>
    <lineage>
        <taxon>Bacteria</taxon>
        <taxon>Pseudomonadati</taxon>
        <taxon>Spirochaetota</taxon>
        <taxon>Spirochaetia</taxon>
        <taxon>Spirochaetales</taxon>
        <taxon>Spirochaetaceae</taxon>
        <taxon>Marispirochaeta</taxon>
    </lineage>
</organism>
<keyword evidence="2" id="KW-1133">Transmembrane helix</keyword>
<dbReference type="Proteomes" id="UP000192343">
    <property type="component" value="Unassembled WGS sequence"/>
</dbReference>
<accession>A0A1Y1S2P5</accession>
<dbReference type="Pfam" id="PF19610">
    <property type="entry name" value="DUF6115"/>
    <property type="match status" value="1"/>
</dbReference>
<feature type="coiled-coil region" evidence="1">
    <location>
        <begin position="405"/>
        <end position="557"/>
    </location>
</feature>
<dbReference type="NCBIfam" id="NF047515">
    <property type="entry name" value="SpiroCoCo_C"/>
    <property type="match status" value="1"/>
</dbReference>
<feature type="coiled-coil region" evidence="1">
    <location>
        <begin position="694"/>
        <end position="786"/>
    </location>
</feature>
<dbReference type="PANTHER" id="PTHR19327">
    <property type="entry name" value="GOLGIN"/>
    <property type="match status" value="1"/>
</dbReference>
<dbReference type="EMBL" id="MWQY01000001">
    <property type="protein sequence ID" value="ORC38249.1"/>
    <property type="molecule type" value="Genomic_DNA"/>
</dbReference>
<sequence length="1108" mass="127252">MLFDSFFQAGNIITLAIVLIILAVYRQLDKDNRSLEKLKKFADRMKDDIGSFVDEKSRDMQNLAIELDVHQKTAKEILSRLGKSEEQLQERSWHLDEVRERIEGYDASLKELGTMTGKVEENLRRIASESEFVDTVAKRVKAVAGQLDGVEKSIPGIEQRLKQDSQKILEALKQDIIKGVYDDVGRLKKEARQAGEQVDEFASFISSLQEKQSDTERESLDALRSSADELLQELDSSRKNLENEFSANIESLGTAMQEEITGRIRAIMDDGRNLEGEIFDSLREYIEGRVGDVKAETAAWKVSADRNLESFQEGLEKRMAELNDRLGAFRREAETTFAQAAVTTETLKSQLREQYEEIRDAGESWKQEVENSLEGHRLGIQKKTSELESRLLEYEEDTGYRFSRIEEITRDMDQLEENLKASMDRVSAKIRKEFADFAAQLAAERGEEHAKAEQDLGAIRSAMGELENELNELKSRAYDSVSEKLKLFEDDFFSDLRERNASMQNQFQEWKEKVRTSLDALGEESGQKRRELEERYSEELEERLTALRNELQSGMKDFEGQVNAFYGRIEQKISTTETDMKSLEDGIRQDVEDARRQSRASFETIFTEHDTSIKDQIKKSEREFQGEIKRLGDDLDAGRKELSSLLDAAKSDVTVWQAQILQQLKEAESQVSEDLAGFKLSARENTASLVQAYTEEQEELVQNSQAERARIRNEIKNLNESVIELQSELRKRTEEAFDRQSRETENSLAEFQKRSRELLSEADVRLKEFRESAADIKEKVEGAQGKLFGKIEDQYKILSVKLQEIDKRQKNFVTQTKIFDRADSLKISLEENLEDLKSEIARVDAMSKEIKESERKFIKVQKLGEEVSAKFTRFLNERGRIEEMEGDFKKLINLSQAIDVKLNDVTSSNDTLTSLQAQLRQLEELEKDVNVKFERLESKGNILDATTSGVDKNFQSLRELEGRVKDLGSQLSVLPKEFESVKKEIHVLSENKERADQVMEKLKDLDSILNDVEERSQNLQQAREWLARTETRLQEVSKQAQEQVKLLGSIMKEETRRVSREKGSPNLGAREVVTKLAHQGWSVEEIARATKLSRGEVELILELLPKKS</sequence>
<evidence type="ECO:0000256" key="2">
    <source>
        <dbReference type="SAM" id="Phobius"/>
    </source>
</evidence>
<dbReference type="SUPFAM" id="SSF57997">
    <property type="entry name" value="Tropomyosin"/>
    <property type="match status" value="1"/>
</dbReference>
<dbReference type="Gene3D" id="1.10.287.1490">
    <property type="match status" value="1"/>
</dbReference>
<keyword evidence="2" id="KW-0472">Membrane</keyword>
<feature type="coiled-coil region" evidence="1">
    <location>
        <begin position="819"/>
        <end position="856"/>
    </location>
</feature>
<keyword evidence="1" id="KW-0175">Coiled coil</keyword>
<dbReference type="AlphaFoldDB" id="A0A1Y1S2P5"/>
<evidence type="ECO:0000313" key="4">
    <source>
        <dbReference type="Proteomes" id="UP000192343"/>
    </source>
</evidence>
<reference evidence="3 4" key="1">
    <citation type="submission" date="2017-03" db="EMBL/GenBank/DDBJ databases">
        <title>Draft Genome sequence of Marispirochaeta sp. strain JC444.</title>
        <authorList>
            <person name="Shivani Y."/>
            <person name="Subhash Y."/>
            <person name="Sasikala C."/>
            <person name="Ramana C."/>
        </authorList>
    </citation>
    <scope>NUCLEOTIDE SEQUENCE [LARGE SCALE GENOMIC DNA]</scope>
    <source>
        <strain evidence="3 4">JC444</strain>
    </source>
</reference>